<keyword evidence="5 6" id="KW-0413">Isomerase</keyword>
<dbReference type="EMBL" id="CP029185">
    <property type="protein sequence ID" value="AWH88534.1"/>
    <property type="molecule type" value="Genomic_DNA"/>
</dbReference>
<evidence type="ECO:0000256" key="4">
    <source>
        <dbReference type="ARBA" id="ARBA00023110"/>
    </source>
</evidence>
<evidence type="ECO:0000256" key="1">
    <source>
        <dbReference type="ARBA" id="ARBA00000971"/>
    </source>
</evidence>
<reference evidence="10 11" key="1">
    <citation type="journal article" date="2019" name="Int. J. Syst. Evol. Microbiol.">
        <title>Limnobaculum parvum gen. nov., sp. nov., isolated from a freshwater lake.</title>
        <authorList>
            <person name="Baek C."/>
            <person name="Shin S.K."/>
            <person name="Yi H."/>
        </authorList>
    </citation>
    <scope>NUCLEOTIDE SEQUENCE [LARGE SCALE GENOMIC DNA]</scope>
    <source>
        <strain evidence="10 11">HYN0051</strain>
    </source>
</reference>
<feature type="chain" id="PRO_5016023954" description="Peptidyl-prolyl cis-trans isomerase" evidence="8">
    <location>
        <begin position="23"/>
        <end position="262"/>
    </location>
</feature>
<keyword evidence="8" id="KW-0732">Signal</keyword>
<evidence type="ECO:0000256" key="2">
    <source>
        <dbReference type="ARBA" id="ARBA00002388"/>
    </source>
</evidence>
<evidence type="ECO:0000256" key="8">
    <source>
        <dbReference type="SAM" id="SignalP"/>
    </source>
</evidence>
<sequence length="262" mass="27842">MKSLFKVTLLATAMAFATGAMANTVATAAPKSAAPAKFDSEEQKAAYALGASLGGYMTNSLKDQDKLGVVLDRSQIQAGFKDAFESKSKLTDAEIEQTLQTFEARVKEKAHAKMLADGKVNEEKGVAYRDTFAKEDGVKKTASGLLYKVETAGTGSAPSDSDSVVVNYKGTLIDGTEFDNSYTRGQPATFRLDSVIPGWTEGLKLLKKGGKMTMVIPPSLAYGENVVPGIPINSTLVFQVELLDVKSEKAETPAAAPAKDKQ</sequence>
<accession>A0A2Y9TYS7</accession>
<keyword evidence="4 6" id="KW-0697">Rotamase</keyword>
<proteinExistence type="inferred from homology"/>
<gene>
    <name evidence="10" type="ORF">HYN51_08190</name>
</gene>
<dbReference type="EC" id="5.2.1.8" evidence="7"/>
<feature type="domain" description="PPIase FKBP-type" evidence="9">
    <location>
        <begin position="161"/>
        <end position="246"/>
    </location>
</feature>
<dbReference type="GO" id="GO:0003755">
    <property type="term" value="F:peptidyl-prolyl cis-trans isomerase activity"/>
    <property type="evidence" value="ECO:0007669"/>
    <property type="project" value="UniProtKB-UniRule"/>
</dbReference>
<evidence type="ECO:0000313" key="11">
    <source>
        <dbReference type="Proteomes" id="UP000244908"/>
    </source>
</evidence>
<dbReference type="Gene3D" id="3.10.50.40">
    <property type="match status" value="1"/>
</dbReference>
<evidence type="ECO:0000259" key="9">
    <source>
        <dbReference type="PROSITE" id="PS50059"/>
    </source>
</evidence>
<evidence type="ECO:0000313" key="10">
    <source>
        <dbReference type="EMBL" id="AWH88534.1"/>
    </source>
</evidence>
<dbReference type="OrthoDB" id="9814548at2"/>
<dbReference type="PROSITE" id="PS50059">
    <property type="entry name" value="FKBP_PPIASE"/>
    <property type="match status" value="1"/>
</dbReference>
<keyword evidence="11" id="KW-1185">Reference proteome</keyword>
<dbReference type="Gene3D" id="1.10.287.460">
    <property type="entry name" value="Peptidyl-prolyl cis-trans isomerase, FKBP-type, N-terminal domain"/>
    <property type="match status" value="1"/>
</dbReference>
<dbReference type="RefSeq" id="WP_108900593.1">
    <property type="nucleotide sequence ID" value="NZ_CP029185.2"/>
</dbReference>
<dbReference type="InterPro" id="IPR036944">
    <property type="entry name" value="PPIase_FKBP_N_sf"/>
</dbReference>
<evidence type="ECO:0000256" key="7">
    <source>
        <dbReference type="RuleBase" id="RU003915"/>
    </source>
</evidence>
<dbReference type="Pfam" id="PF00254">
    <property type="entry name" value="FKBP_C"/>
    <property type="match status" value="1"/>
</dbReference>
<dbReference type="Proteomes" id="UP000244908">
    <property type="component" value="Chromosome"/>
</dbReference>
<dbReference type="PANTHER" id="PTHR43811">
    <property type="entry name" value="FKBP-TYPE PEPTIDYL-PROLYL CIS-TRANS ISOMERASE FKPA"/>
    <property type="match status" value="1"/>
</dbReference>
<dbReference type="AlphaFoldDB" id="A0A2Y9TYS7"/>
<dbReference type="InterPro" id="IPR000774">
    <property type="entry name" value="PPIase_FKBP_N"/>
</dbReference>
<dbReference type="GO" id="GO:0006457">
    <property type="term" value="P:protein folding"/>
    <property type="evidence" value="ECO:0007669"/>
    <property type="project" value="InterPro"/>
</dbReference>
<dbReference type="SUPFAM" id="SSF54534">
    <property type="entry name" value="FKBP-like"/>
    <property type="match status" value="1"/>
</dbReference>
<dbReference type="InterPro" id="IPR046357">
    <property type="entry name" value="PPIase_dom_sf"/>
</dbReference>
<dbReference type="KEGG" id="lpv:HYN51_08190"/>
<evidence type="ECO:0000256" key="6">
    <source>
        <dbReference type="PROSITE-ProRule" id="PRU00277"/>
    </source>
</evidence>
<organism evidence="10 11">
    <name type="scientific">Limnobaculum parvum</name>
    <dbReference type="NCBI Taxonomy" id="2172103"/>
    <lineage>
        <taxon>Bacteria</taxon>
        <taxon>Pseudomonadati</taxon>
        <taxon>Pseudomonadota</taxon>
        <taxon>Gammaproteobacteria</taxon>
        <taxon>Enterobacterales</taxon>
        <taxon>Budviciaceae</taxon>
        <taxon>Limnobaculum</taxon>
    </lineage>
</organism>
<dbReference type="InterPro" id="IPR001179">
    <property type="entry name" value="PPIase_FKBP_dom"/>
</dbReference>
<comment type="similarity">
    <text evidence="3 7">Belongs to the FKBP-type PPIase family.</text>
</comment>
<dbReference type="NCBIfam" id="NF008150">
    <property type="entry name" value="PRK10902.1"/>
    <property type="match status" value="1"/>
</dbReference>
<protein>
    <recommendedName>
        <fullName evidence="7">Peptidyl-prolyl cis-trans isomerase</fullName>
        <ecNumber evidence="7">5.2.1.8</ecNumber>
    </recommendedName>
</protein>
<evidence type="ECO:0000256" key="5">
    <source>
        <dbReference type="ARBA" id="ARBA00023235"/>
    </source>
</evidence>
<dbReference type="PANTHER" id="PTHR43811:SF19">
    <property type="entry name" value="39 KDA FK506-BINDING NUCLEAR PROTEIN"/>
    <property type="match status" value="1"/>
</dbReference>
<comment type="function">
    <text evidence="2">PPIases accelerate the folding of proteins. It catalyzes the cis-trans isomerization of proline imidic peptide bonds in oligopeptides.</text>
</comment>
<feature type="signal peptide" evidence="8">
    <location>
        <begin position="1"/>
        <end position="22"/>
    </location>
</feature>
<dbReference type="Pfam" id="PF01346">
    <property type="entry name" value="FKBP_N"/>
    <property type="match status" value="1"/>
</dbReference>
<evidence type="ECO:0000256" key="3">
    <source>
        <dbReference type="ARBA" id="ARBA00006577"/>
    </source>
</evidence>
<name>A0A2Y9TYS7_9GAMM</name>
<comment type="catalytic activity">
    <reaction evidence="1 6 7">
        <text>[protein]-peptidylproline (omega=180) = [protein]-peptidylproline (omega=0)</text>
        <dbReference type="Rhea" id="RHEA:16237"/>
        <dbReference type="Rhea" id="RHEA-COMP:10747"/>
        <dbReference type="Rhea" id="RHEA-COMP:10748"/>
        <dbReference type="ChEBI" id="CHEBI:83833"/>
        <dbReference type="ChEBI" id="CHEBI:83834"/>
        <dbReference type="EC" id="5.2.1.8"/>
    </reaction>
</comment>